<dbReference type="PANTHER" id="PTHR13675:SF0">
    <property type="entry name" value="LYR MOTIF-CONTAINING PROTEIN 2"/>
    <property type="match status" value="1"/>
</dbReference>
<evidence type="ECO:0000256" key="1">
    <source>
        <dbReference type="ARBA" id="ARBA00004173"/>
    </source>
</evidence>
<comment type="subcellular location">
    <subcellularLocation>
        <location evidence="1">Mitochondrion</location>
    </subcellularLocation>
</comment>
<gene>
    <name evidence="8" type="ORF">BOTBODRAFT_114311</name>
</gene>
<comment type="function">
    <text evidence="6">Involved in efficient integration of the N-module into mitochondrial respiratory chain complex I.</text>
</comment>
<feature type="domain" description="Complex 1 LYR protein" evidence="7">
    <location>
        <begin position="12"/>
        <end position="68"/>
    </location>
</feature>
<dbReference type="InParanoid" id="A0A067M7M6"/>
<dbReference type="InterPro" id="IPR045293">
    <property type="entry name" value="Complex1_LYR_LYRM2"/>
</dbReference>
<keyword evidence="3" id="KW-0809">Transit peptide</keyword>
<sequence>MLTLQHFLLRGHVLALYRSAVRASRSIPDLNTRQETLQWIRGEFERNRHVEDLEKIKTLLRVGRRDIKELLPSITLANPGRLNQ</sequence>
<evidence type="ECO:0000256" key="6">
    <source>
        <dbReference type="ARBA" id="ARBA00044735"/>
    </source>
</evidence>
<keyword evidence="9" id="KW-1185">Reference proteome</keyword>
<evidence type="ECO:0000256" key="2">
    <source>
        <dbReference type="ARBA" id="ARBA00009508"/>
    </source>
</evidence>
<proteinExistence type="inferred from homology"/>
<accession>A0A067M7M6</accession>
<dbReference type="HOGENOM" id="CLU_151409_2_2_1"/>
<dbReference type="Pfam" id="PF05347">
    <property type="entry name" value="Complex1_LYR"/>
    <property type="match status" value="1"/>
</dbReference>
<reference evidence="9" key="1">
    <citation type="journal article" date="2014" name="Proc. Natl. Acad. Sci. U.S.A.">
        <title>Extensive sampling of basidiomycete genomes demonstrates inadequacy of the white-rot/brown-rot paradigm for wood decay fungi.</title>
        <authorList>
            <person name="Riley R."/>
            <person name="Salamov A.A."/>
            <person name="Brown D.W."/>
            <person name="Nagy L.G."/>
            <person name="Floudas D."/>
            <person name="Held B.W."/>
            <person name="Levasseur A."/>
            <person name="Lombard V."/>
            <person name="Morin E."/>
            <person name="Otillar R."/>
            <person name="Lindquist E.A."/>
            <person name="Sun H."/>
            <person name="LaButti K.M."/>
            <person name="Schmutz J."/>
            <person name="Jabbour D."/>
            <person name="Luo H."/>
            <person name="Baker S.E."/>
            <person name="Pisabarro A.G."/>
            <person name="Walton J.D."/>
            <person name="Blanchette R.A."/>
            <person name="Henrissat B."/>
            <person name="Martin F."/>
            <person name="Cullen D."/>
            <person name="Hibbett D.S."/>
            <person name="Grigoriev I.V."/>
        </authorList>
    </citation>
    <scope>NUCLEOTIDE SEQUENCE [LARGE SCALE GENOMIC DNA]</scope>
    <source>
        <strain evidence="9">FD-172 SS1</strain>
    </source>
</reference>
<organism evidence="8 9">
    <name type="scientific">Botryobasidium botryosum (strain FD-172 SS1)</name>
    <dbReference type="NCBI Taxonomy" id="930990"/>
    <lineage>
        <taxon>Eukaryota</taxon>
        <taxon>Fungi</taxon>
        <taxon>Dikarya</taxon>
        <taxon>Basidiomycota</taxon>
        <taxon>Agaricomycotina</taxon>
        <taxon>Agaricomycetes</taxon>
        <taxon>Cantharellales</taxon>
        <taxon>Botryobasidiaceae</taxon>
        <taxon>Botryobasidium</taxon>
    </lineage>
</organism>
<evidence type="ECO:0000256" key="3">
    <source>
        <dbReference type="ARBA" id="ARBA00022946"/>
    </source>
</evidence>
<dbReference type="GO" id="GO:0005739">
    <property type="term" value="C:mitochondrion"/>
    <property type="evidence" value="ECO:0007669"/>
    <property type="project" value="UniProtKB-SubCell"/>
</dbReference>
<dbReference type="OrthoDB" id="74240at2759"/>
<dbReference type="AlphaFoldDB" id="A0A067M7M6"/>
<keyword evidence="4" id="KW-0496">Mitochondrion</keyword>
<dbReference type="EMBL" id="KL198057">
    <property type="protein sequence ID" value="KDQ11574.1"/>
    <property type="molecule type" value="Genomic_DNA"/>
</dbReference>
<evidence type="ECO:0000313" key="8">
    <source>
        <dbReference type="EMBL" id="KDQ11574.1"/>
    </source>
</evidence>
<evidence type="ECO:0000259" key="7">
    <source>
        <dbReference type="Pfam" id="PF05347"/>
    </source>
</evidence>
<evidence type="ECO:0000256" key="5">
    <source>
        <dbReference type="ARBA" id="ARBA00026235"/>
    </source>
</evidence>
<dbReference type="PANTHER" id="PTHR13675">
    <property type="entry name" value="LYR MOTIF-CONTAINING PROTEIN 2"/>
    <property type="match status" value="1"/>
</dbReference>
<dbReference type="CDD" id="cd20262">
    <property type="entry name" value="Complex1_LYR_LYRM2"/>
    <property type="match status" value="1"/>
</dbReference>
<protein>
    <recommendedName>
        <fullName evidence="5">LYR motif-containing protein 2</fullName>
    </recommendedName>
</protein>
<comment type="similarity">
    <text evidence="2">Belongs to the complex I LYR family.</text>
</comment>
<dbReference type="Proteomes" id="UP000027195">
    <property type="component" value="Unassembled WGS sequence"/>
</dbReference>
<name>A0A067M7M6_BOTB1</name>
<evidence type="ECO:0000313" key="9">
    <source>
        <dbReference type="Proteomes" id="UP000027195"/>
    </source>
</evidence>
<evidence type="ECO:0000256" key="4">
    <source>
        <dbReference type="ARBA" id="ARBA00023128"/>
    </source>
</evidence>
<dbReference type="InterPro" id="IPR008011">
    <property type="entry name" value="Complex1_LYR_dom"/>
</dbReference>
<dbReference type="STRING" id="930990.A0A067M7M6"/>